<feature type="transmembrane region" description="Helical" evidence="1">
    <location>
        <begin position="46"/>
        <end position="69"/>
    </location>
</feature>
<feature type="transmembrane region" description="Helical" evidence="1">
    <location>
        <begin position="21"/>
        <end position="40"/>
    </location>
</feature>
<proteinExistence type="predicted"/>
<keyword evidence="1" id="KW-0812">Transmembrane</keyword>
<dbReference type="AlphaFoldDB" id="A0A160TEN2"/>
<reference evidence="3" key="1">
    <citation type="submission" date="2015-10" db="EMBL/GenBank/DDBJ databases">
        <authorList>
            <person name="Gilbert D.G."/>
        </authorList>
    </citation>
    <scope>NUCLEOTIDE SEQUENCE</scope>
</reference>
<dbReference type="PANTHER" id="PTHR34351">
    <property type="entry name" value="SLR1927 PROTEIN-RELATED"/>
    <property type="match status" value="1"/>
</dbReference>
<accession>A0A160TEN2</accession>
<organism evidence="3">
    <name type="scientific">hydrothermal vent metagenome</name>
    <dbReference type="NCBI Taxonomy" id="652676"/>
    <lineage>
        <taxon>unclassified sequences</taxon>
        <taxon>metagenomes</taxon>
        <taxon>ecological metagenomes</taxon>
    </lineage>
</organism>
<gene>
    <name evidence="3" type="ORF">MGWOODY_Tha1532</name>
</gene>
<evidence type="ECO:0000313" key="3">
    <source>
        <dbReference type="EMBL" id="CUS41807.1"/>
    </source>
</evidence>
<dbReference type="InterPro" id="IPR002881">
    <property type="entry name" value="DUF58"/>
</dbReference>
<evidence type="ECO:0000256" key="1">
    <source>
        <dbReference type="SAM" id="Phobius"/>
    </source>
</evidence>
<protein>
    <recommendedName>
        <fullName evidence="2">DUF58 domain-containing protein</fullName>
    </recommendedName>
</protein>
<sequence length="409" mass="45945">MNSSVNVGESLKPLARWLSKHINAPRFLVLMMVVCFLMAWNRGIDLLYGICAIILALLLVSWVMPWWMLRQLRLSRSQVGLAEVGSELQLRYRFAGKPAWYLSVAEQLPNIPELQTHFIAYADANTPMALNYLCAQRGIFTLPKPEVSCGWPFGFIQRRLTLVSEDCQIIVAPKPAVIRRLPAPIQDAQTVDGQESQQIFSGHSDFSGVRDYRPGDSLKSVHWGASARQQNLIVREFHGLDCPRWLVVIDGNSTNNVGTEVSNGVNSSFEVGVRIAASLLQFAQQQQKGLTLYIESSQSRQFKVQPGQQSIAEHLQDLAWVAADGTRNYSEAIRAAQQEQGQQAVLITVRVSSQELQLHSPSGHIDIVISEESYRFPMAQYKEGWTTVSQNQLRLDIHQLSDLTRVFSQ</sequence>
<dbReference type="Pfam" id="PF01882">
    <property type="entry name" value="DUF58"/>
    <property type="match status" value="1"/>
</dbReference>
<name>A0A160TEN2_9ZZZZ</name>
<evidence type="ECO:0000259" key="2">
    <source>
        <dbReference type="Pfam" id="PF01882"/>
    </source>
</evidence>
<keyword evidence="1" id="KW-1133">Transmembrane helix</keyword>
<keyword evidence="1" id="KW-0472">Membrane</keyword>
<dbReference type="EMBL" id="CZQC01000053">
    <property type="protein sequence ID" value="CUS41807.1"/>
    <property type="molecule type" value="Genomic_DNA"/>
</dbReference>
<feature type="domain" description="DUF58" evidence="2">
    <location>
        <begin position="209"/>
        <end position="347"/>
    </location>
</feature>